<dbReference type="Pfam" id="PF00812">
    <property type="entry name" value="Ephrin"/>
    <property type="match status" value="1"/>
</dbReference>
<proteinExistence type="predicted"/>
<gene>
    <name evidence="5" type="ORF">FGIG_10929</name>
</gene>
<dbReference type="Proteomes" id="UP000316759">
    <property type="component" value="Unassembled WGS sequence"/>
</dbReference>
<dbReference type="GO" id="GO:0016020">
    <property type="term" value="C:membrane"/>
    <property type="evidence" value="ECO:0007669"/>
    <property type="project" value="InterPro"/>
</dbReference>
<feature type="region of interest" description="Disordered" evidence="1">
    <location>
        <begin position="152"/>
        <end position="179"/>
    </location>
</feature>
<keyword evidence="2" id="KW-0812">Transmembrane</keyword>
<feature type="region of interest" description="Disordered" evidence="1">
    <location>
        <begin position="259"/>
        <end position="279"/>
    </location>
</feature>
<accession>A0A504XIB7</accession>
<keyword evidence="2" id="KW-0472">Membrane</keyword>
<feature type="chain" id="PRO_5021264765" description="Ephrin RBD domain-containing protein" evidence="3">
    <location>
        <begin position="18"/>
        <end position="437"/>
    </location>
</feature>
<evidence type="ECO:0000256" key="2">
    <source>
        <dbReference type="SAM" id="Phobius"/>
    </source>
</evidence>
<dbReference type="InterPro" id="IPR008972">
    <property type="entry name" value="Cupredoxin"/>
</dbReference>
<sequence length="437" mass="49840">MNWPNALTFICYGLVLSVCKMHQDHIILWTSEDQTISDVQFVLRVREGDNIIFICPQAVSAKQQVYWTHNRLEFNNCNLSAETNSRKLLDCGDQRSGPDFVLKVSQFSEISQLPTFHKNMVVYFLSQPEYCLQRRLKMAAYMYSTESETYLAGSPASKEDSQLPYSHTEHEEPDSFSSMKRDNDKAIWTHYRFLFIPGILGLLTMIGLQAVICVLWKRWRSRSGEPSARSESDATQRYRLCYLCRFCSGSDNDRIRASVSRKTGSKQDHTTLSNPTIPGTTARCTPKRVEFSSDPLPSTKSHSHIGIGTMPKHLIPQNLTINHPVHDSTEINLKVQKEIYHSKAYQSMGRYFPDSLYSHSTNGKLLTAECVDTMQRCCSDRLKCTSTQPIIISDQPCLFTEDCHEYIKPVSNRTVKHTTTVLTGHANKQDKIINISV</sequence>
<dbReference type="Gene3D" id="2.60.40.420">
    <property type="entry name" value="Cupredoxins - blue copper proteins"/>
    <property type="match status" value="1"/>
</dbReference>
<evidence type="ECO:0000256" key="3">
    <source>
        <dbReference type="SAM" id="SignalP"/>
    </source>
</evidence>
<protein>
    <recommendedName>
        <fullName evidence="4">Ephrin RBD domain-containing protein</fullName>
    </recommendedName>
</protein>
<dbReference type="AlphaFoldDB" id="A0A504XIB7"/>
<feature type="signal peptide" evidence="3">
    <location>
        <begin position="1"/>
        <end position="17"/>
    </location>
</feature>
<dbReference type="OrthoDB" id="6280584at2759"/>
<feature type="transmembrane region" description="Helical" evidence="2">
    <location>
        <begin position="193"/>
        <end position="216"/>
    </location>
</feature>
<reference evidence="5 6" key="1">
    <citation type="submission" date="2019-04" db="EMBL/GenBank/DDBJ databases">
        <title>Annotation for the trematode Fasciola gigantica.</title>
        <authorList>
            <person name="Choi Y.-J."/>
        </authorList>
    </citation>
    <scope>NUCLEOTIDE SEQUENCE [LARGE SCALE GENOMIC DNA]</scope>
    <source>
        <strain evidence="5">Uganda_cow_1</strain>
    </source>
</reference>
<keyword evidence="2" id="KW-1133">Transmembrane helix</keyword>
<comment type="caution">
    <text evidence="5">The sequence shown here is derived from an EMBL/GenBank/DDBJ whole genome shotgun (WGS) entry which is preliminary data.</text>
</comment>
<feature type="compositionally biased region" description="Polar residues" evidence="1">
    <location>
        <begin position="270"/>
        <end position="279"/>
    </location>
</feature>
<organism evidence="5 6">
    <name type="scientific">Fasciola gigantica</name>
    <name type="common">Giant liver fluke</name>
    <dbReference type="NCBI Taxonomy" id="46835"/>
    <lineage>
        <taxon>Eukaryota</taxon>
        <taxon>Metazoa</taxon>
        <taxon>Spiralia</taxon>
        <taxon>Lophotrochozoa</taxon>
        <taxon>Platyhelminthes</taxon>
        <taxon>Trematoda</taxon>
        <taxon>Digenea</taxon>
        <taxon>Plagiorchiida</taxon>
        <taxon>Echinostomata</taxon>
        <taxon>Echinostomatoidea</taxon>
        <taxon>Fasciolidae</taxon>
        <taxon>Fasciola</taxon>
    </lineage>
</organism>
<evidence type="ECO:0000256" key="1">
    <source>
        <dbReference type="SAM" id="MobiDB-lite"/>
    </source>
</evidence>
<evidence type="ECO:0000313" key="6">
    <source>
        <dbReference type="Proteomes" id="UP000316759"/>
    </source>
</evidence>
<dbReference type="EMBL" id="SUNJ01015630">
    <property type="protein sequence ID" value="TPP48792.1"/>
    <property type="molecule type" value="Genomic_DNA"/>
</dbReference>
<dbReference type="InterPro" id="IPR001799">
    <property type="entry name" value="Ephrin_RBD"/>
</dbReference>
<feature type="domain" description="Ephrin RBD" evidence="4">
    <location>
        <begin position="22"/>
        <end position="130"/>
    </location>
</feature>
<name>A0A504XIB7_FASGI</name>
<keyword evidence="6" id="KW-1185">Reference proteome</keyword>
<keyword evidence="3" id="KW-0732">Signal</keyword>
<evidence type="ECO:0000313" key="5">
    <source>
        <dbReference type="EMBL" id="TPP48792.1"/>
    </source>
</evidence>
<evidence type="ECO:0000259" key="4">
    <source>
        <dbReference type="Pfam" id="PF00812"/>
    </source>
</evidence>